<dbReference type="Proteomes" id="UP000030980">
    <property type="component" value="Unassembled WGS sequence"/>
</dbReference>
<dbReference type="SMART" id="SM00331">
    <property type="entry name" value="PP2C_SIG"/>
    <property type="match status" value="1"/>
</dbReference>
<name>A0A0B3BV48_9PSED</name>
<dbReference type="CDD" id="cd00143">
    <property type="entry name" value="PP2Cc"/>
    <property type="match status" value="1"/>
</dbReference>
<keyword evidence="3" id="KW-1185">Reference proteome</keyword>
<dbReference type="Gene3D" id="3.60.40.10">
    <property type="entry name" value="PPM-type phosphatase domain"/>
    <property type="match status" value="1"/>
</dbReference>
<dbReference type="SMART" id="SM00332">
    <property type="entry name" value="PP2Cc"/>
    <property type="match status" value="1"/>
</dbReference>
<dbReference type="InterPro" id="IPR036457">
    <property type="entry name" value="PPM-type-like_dom_sf"/>
</dbReference>
<dbReference type="PANTHER" id="PTHR13832:SF827">
    <property type="entry name" value="PROTEIN PHOSPHATASE 1L"/>
    <property type="match status" value="1"/>
</dbReference>
<dbReference type="PANTHER" id="PTHR13832">
    <property type="entry name" value="PROTEIN PHOSPHATASE 2C"/>
    <property type="match status" value="1"/>
</dbReference>
<dbReference type="STRING" id="706570.PT85_12275"/>
<protein>
    <submittedName>
        <fullName evidence="2">Protein phosphatase</fullName>
    </submittedName>
</protein>
<dbReference type="GO" id="GO:0004722">
    <property type="term" value="F:protein serine/threonine phosphatase activity"/>
    <property type="evidence" value="ECO:0007669"/>
    <property type="project" value="InterPro"/>
</dbReference>
<evidence type="ECO:0000313" key="3">
    <source>
        <dbReference type="Proteomes" id="UP000030980"/>
    </source>
</evidence>
<dbReference type="Pfam" id="PF13672">
    <property type="entry name" value="PP2C_2"/>
    <property type="match status" value="1"/>
</dbReference>
<comment type="caution">
    <text evidence="2">The sequence shown here is derived from an EMBL/GenBank/DDBJ whole genome shotgun (WGS) entry which is preliminary data.</text>
</comment>
<reference evidence="2 3" key="1">
    <citation type="submission" date="2014-11" db="EMBL/GenBank/DDBJ databases">
        <title>Genome sequence of Pseudomonas tuomuerensis JCM 14085.</title>
        <authorList>
            <person name="Shin S.-K."/>
            <person name="Yi H."/>
        </authorList>
    </citation>
    <scope>NUCLEOTIDE SEQUENCE [LARGE SCALE GENOMIC DNA]</scope>
    <source>
        <strain evidence="2 3">JCM 14085</strain>
    </source>
</reference>
<dbReference type="InterPro" id="IPR015655">
    <property type="entry name" value="PP2C"/>
</dbReference>
<gene>
    <name evidence="2" type="ORF">PT85_12275</name>
</gene>
<dbReference type="PROSITE" id="PS51746">
    <property type="entry name" value="PPM_2"/>
    <property type="match status" value="1"/>
</dbReference>
<dbReference type="OrthoDB" id="9801841at2"/>
<dbReference type="RefSeq" id="WP_027590245.1">
    <property type="nucleotide sequence ID" value="NZ_FMUP01000002.1"/>
</dbReference>
<dbReference type="SUPFAM" id="SSF81606">
    <property type="entry name" value="PP2C-like"/>
    <property type="match status" value="1"/>
</dbReference>
<evidence type="ECO:0000313" key="2">
    <source>
        <dbReference type="EMBL" id="KHO64941.1"/>
    </source>
</evidence>
<dbReference type="InterPro" id="IPR001932">
    <property type="entry name" value="PPM-type_phosphatase-like_dom"/>
</dbReference>
<organism evidence="2 3">
    <name type="scientific">Pseudomonas flexibilis</name>
    <dbReference type="NCBI Taxonomy" id="706570"/>
    <lineage>
        <taxon>Bacteria</taxon>
        <taxon>Pseudomonadati</taxon>
        <taxon>Pseudomonadota</taxon>
        <taxon>Gammaproteobacteria</taxon>
        <taxon>Pseudomonadales</taxon>
        <taxon>Pseudomonadaceae</taxon>
        <taxon>Pseudomonas</taxon>
    </lineage>
</organism>
<dbReference type="EMBL" id="JTAK01000004">
    <property type="protein sequence ID" value="KHO64941.1"/>
    <property type="molecule type" value="Genomic_DNA"/>
</dbReference>
<sequence length="246" mass="26448">MSGWQSAARSETGKVRQRNEDALLAAADQGLWAIADGMGGHANGALASRSIIEGLSALQLNGTLEQRIAQVRTELVGLNQRLSQDLTLAADQQDSIMGSTVVVLLVEGVRGACLWAGDSRCYLWRDQRLFQLTRDHSLAQQLIDRHRYSAEQAAQHPASQALTRAVGATNDLELDTVEFDVRPGDCFLLCSDGIHQASPAAVLGAALKAPTPKRAADLLIDFVMQGPARDNLSAVVVRKMPSGVRQ</sequence>
<evidence type="ECO:0000259" key="1">
    <source>
        <dbReference type="PROSITE" id="PS51746"/>
    </source>
</evidence>
<feature type="domain" description="PPM-type phosphatase" evidence="1">
    <location>
        <begin position="5"/>
        <end position="239"/>
    </location>
</feature>
<dbReference type="AlphaFoldDB" id="A0A0B3BV48"/>
<proteinExistence type="predicted"/>
<accession>A0A0B3BV48</accession>